<accession>A0A3G1QTM8</accession>
<proteinExistence type="predicted"/>
<dbReference type="InterPro" id="IPR012337">
    <property type="entry name" value="RNaseH-like_sf"/>
</dbReference>
<dbReference type="Gene3D" id="3.30.420.10">
    <property type="entry name" value="Ribonuclease H-like superfamily/Ribonuclease H"/>
    <property type="match status" value="1"/>
</dbReference>
<reference evidence="1 2" key="1">
    <citation type="journal article" date="2018" name="Plant Pathol. J.">
        <title>Characterization of the Lytic Bacteriophage phiEaP-8 Effective against Both Erwinia amylovora and Erwinia pyrifoliae Causing Severe Diseases in Apple and Pear.</title>
        <authorList>
            <person name="Park J."/>
            <person name="Lee G.M."/>
            <person name="Kim D."/>
            <person name="Park D.H."/>
            <person name="Oh C.S."/>
        </authorList>
    </citation>
    <scope>NUCLEOTIDE SEQUENCE [LARGE SCALE GENOMIC DNA]</scope>
</reference>
<dbReference type="EMBL" id="MH160392">
    <property type="protein sequence ID" value="AWN06215.1"/>
    <property type="molecule type" value="Genomic_DNA"/>
</dbReference>
<dbReference type="SUPFAM" id="SSF53098">
    <property type="entry name" value="Ribonuclease H-like"/>
    <property type="match status" value="1"/>
</dbReference>
<name>A0A3G1QTM8_9CAUD</name>
<dbReference type="KEGG" id="vg:55819079"/>
<dbReference type="RefSeq" id="YP_009889579.1">
    <property type="nucleotide sequence ID" value="NC_049510.1"/>
</dbReference>
<dbReference type="GO" id="GO:0003676">
    <property type="term" value="F:nucleic acid binding"/>
    <property type="evidence" value="ECO:0007669"/>
    <property type="project" value="InterPro"/>
</dbReference>
<keyword evidence="2" id="KW-1185">Reference proteome</keyword>
<dbReference type="InterPro" id="IPR036397">
    <property type="entry name" value="RNaseH_sf"/>
</dbReference>
<evidence type="ECO:0000313" key="1">
    <source>
        <dbReference type="EMBL" id="AWN06215.1"/>
    </source>
</evidence>
<dbReference type="GeneID" id="55819079"/>
<organism evidence="1 2">
    <name type="scientific">Erwinia phage phiEaP8</name>
    <dbReference type="NCBI Taxonomy" id="2178928"/>
    <lineage>
        <taxon>Viruses</taxon>
        <taxon>Duplodnaviria</taxon>
        <taxon>Heunggongvirae</taxon>
        <taxon>Uroviricota</taxon>
        <taxon>Caudoviricetes</taxon>
        <taxon>Schitoviridae</taxon>
        <taxon>Erskinevirinae</taxon>
        <taxon>Yonginvirus</taxon>
        <taxon>Yonginvirus EaP8</taxon>
    </lineage>
</organism>
<sequence length="185" mass="19890">MKIPVAGFDPSLNSWGIAEGQLDLTHGYLSDLVLSTIEPEKKQGKQVRQNSVDLQRAEDLATTAIEIARRCKVVFVECPVGSQSANGMKAYGIVVGILGAIRALGIPVIEVTALESKKIFTGDKNASKDRMIATAVGLYPDANFPLYRGEVAKKAEHVADAIAAIHAGVQTPVFKNLMRLFAEVK</sequence>
<evidence type="ECO:0000313" key="2">
    <source>
        <dbReference type="Proteomes" id="UP000267934"/>
    </source>
</evidence>
<dbReference type="Proteomes" id="UP000267934">
    <property type="component" value="Segment"/>
</dbReference>
<protein>
    <submittedName>
        <fullName evidence="1">Holliday junction resolvase</fullName>
    </submittedName>
</protein>